<protein>
    <submittedName>
        <fullName evidence="2">Uncharacterized conserved protein</fullName>
    </submittedName>
</protein>
<evidence type="ECO:0000313" key="3">
    <source>
        <dbReference type="Proteomes" id="UP000255528"/>
    </source>
</evidence>
<gene>
    <name evidence="2" type="ORF">NCTC12119_01776</name>
</gene>
<dbReference type="EMBL" id="UIGI01000001">
    <property type="protein sequence ID" value="SUW63289.1"/>
    <property type="molecule type" value="Genomic_DNA"/>
</dbReference>
<organism evidence="2 3">
    <name type="scientific">Buttiauxella agrestis</name>
    <dbReference type="NCBI Taxonomy" id="82977"/>
    <lineage>
        <taxon>Bacteria</taxon>
        <taxon>Pseudomonadati</taxon>
        <taxon>Pseudomonadota</taxon>
        <taxon>Gammaproteobacteria</taxon>
        <taxon>Enterobacterales</taxon>
        <taxon>Enterobacteriaceae</taxon>
        <taxon>Buttiauxella</taxon>
    </lineage>
</organism>
<feature type="region of interest" description="Disordered" evidence="1">
    <location>
        <begin position="1"/>
        <end position="28"/>
    </location>
</feature>
<sequence length="116" mass="12306">MAKNYYEDGKTMDWSNSTGTNYKSGDPVPVGAVTGVAHDDIPDGSDGVLHMCGVWVLPKNGADTWDRGEKLYLIPASGLVTNASDDGAGGDPYPVAGIAWVSINPADTECRVRLEY</sequence>
<name>A0A381C7H3_9ENTR</name>
<dbReference type="Proteomes" id="UP000255528">
    <property type="component" value="Unassembled WGS sequence"/>
</dbReference>
<dbReference type="RefSeq" id="WP_115628049.1">
    <property type="nucleotide sequence ID" value="NZ_UIGI01000001.1"/>
</dbReference>
<dbReference type="PIRSF" id="PIRSF030771">
    <property type="entry name" value="UCP030771"/>
    <property type="match status" value="1"/>
</dbReference>
<feature type="compositionally biased region" description="Polar residues" evidence="1">
    <location>
        <begin position="13"/>
        <end position="23"/>
    </location>
</feature>
<evidence type="ECO:0000256" key="1">
    <source>
        <dbReference type="SAM" id="MobiDB-lite"/>
    </source>
</evidence>
<feature type="compositionally biased region" description="Basic and acidic residues" evidence="1">
    <location>
        <begin position="1"/>
        <end position="11"/>
    </location>
</feature>
<proteinExistence type="predicted"/>
<accession>A0A381C7H3</accession>
<reference evidence="2 3" key="1">
    <citation type="submission" date="2018-06" db="EMBL/GenBank/DDBJ databases">
        <authorList>
            <consortium name="Pathogen Informatics"/>
            <person name="Doyle S."/>
        </authorList>
    </citation>
    <scope>NUCLEOTIDE SEQUENCE [LARGE SCALE GENOMIC DNA]</scope>
    <source>
        <strain evidence="2 3">NCTC12119</strain>
    </source>
</reference>
<dbReference type="Pfam" id="PF09956">
    <property type="entry name" value="Phage_cement_2"/>
    <property type="match status" value="1"/>
</dbReference>
<evidence type="ECO:0000313" key="2">
    <source>
        <dbReference type="EMBL" id="SUW63289.1"/>
    </source>
</evidence>
<dbReference type="InterPro" id="IPR011231">
    <property type="entry name" value="Phage_VT1-Sakai_H0018"/>
</dbReference>
<dbReference type="AlphaFoldDB" id="A0A381C7H3"/>